<dbReference type="GO" id="GO:0000287">
    <property type="term" value="F:magnesium ion binding"/>
    <property type="evidence" value="ECO:0007669"/>
    <property type="project" value="InterPro"/>
</dbReference>
<accession>A0A4Q2ECS4</accession>
<dbReference type="InterPro" id="IPR008278">
    <property type="entry name" value="4-PPantetheinyl_Trfase_dom"/>
</dbReference>
<keyword evidence="5" id="KW-1185">Reference proteome</keyword>
<proteinExistence type="predicted"/>
<dbReference type="Proteomes" id="UP000290624">
    <property type="component" value="Unassembled WGS sequence"/>
</dbReference>
<feature type="domain" description="4'-phosphopantetheinyl transferase" evidence="3">
    <location>
        <begin position="250"/>
        <end position="315"/>
    </location>
</feature>
<organism evidence="4 5">
    <name type="scientific">Propioniciclava flava</name>
    <dbReference type="NCBI Taxonomy" id="2072026"/>
    <lineage>
        <taxon>Bacteria</taxon>
        <taxon>Bacillati</taxon>
        <taxon>Actinomycetota</taxon>
        <taxon>Actinomycetes</taxon>
        <taxon>Propionibacteriales</taxon>
        <taxon>Propionibacteriaceae</taxon>
        <taxon>Propioniciclava</taxon>
    </lineage>
</organism>
<dbReference type="InterPro" id="IPR037143">
    <property type="entry name" value="4-PPantetheinyl_Trfase_dom_sf"/>
</dbReference>
<dbReference type="SUPFAM" id="SSF56214">
    <property type="entry name" value="4'-phosphopantetheinyl transferase"/>
    <property type="match status" value="1"/>
</dbReference>
<dbReference type="Gene3D" id="3.90.470.20">
    <property type="entry name" value="4'-phosphopantetheinyl transferase domain"/>
    <property type="match status" value="2"/>
</dbReference>
<dbReference type="EMBL" id="PPCV01000012">
    <property type="protein sequence ID" value="RXW31207.1"/>
    <property type="molecule type" value="Genomic_DNA"/>
</dbReference>
<sequence>MWRRSPDGSSWTWWAGGANSPRRPPGRCRWRPTPTFWCGGRWHAADHDPVVECSARTPHRNTLGPAVHPRGGHGCSRAVPHRRQGRGAAPASADAAGFDAVERLCRAPDHAANPRPGERRLVVAGSTVRHPCCRRFAVAAVVCPRPAGDGAGCLHGDDQALDAGRGQRLGPRVNEDRCDVWLVRGTLRGWRLIETVVAVPPQARGLPLGRRCGACGGTDHGRPILPWTDAPSVSVSYTDGWSALVLARGRVGVDIERCGERPALDALAEWVWNPAEYEERRGRDDWRSCLFPDWTRKEALLKAHGLSVSMASFEVGHRLARVPGMPPLAVTDLASPPGLVGAVAAAPSAAVRVRIVSGPITPRRY</sequence>
<evidence type="ECO:0000313" key="5">
    <source>
        <dbReference type="Proteomes" id="UP000290624"/>
    </source>
</evidence>
<dbReference type="Pfam" id="PF01648">
    <property type="entry name" value="ACPS"/>
    <property type="match status" value="1"/>
</dbReference>
<name>A0A4Q2ECS4_9ACTN</name>
<evidence type="ECO:0000259" key="3">
    <source>
        <dbReference type="Pfam" id="PF01648"/>
    </source>
</evidence>
<feature type="region of interest" description="Disordered" evidence="2">
    <location>
        <begin position="1"/>
        <end position="26"/>
    </location>
</feature>
<dbReference type="GO" id="GO:0008897">
    <property type="term" value="F:holo-[acyl-carrier-protein] synthase activity"/>
    <property type="evidence" value="ECO:0007669"/>
    <property type="project" value="InterPro"/>
</dbReference>
<evidence type="ECO:0000313" key="4">
    <source>
        <dbReference type="EMBL" id="RXW31207.1"/>
    </source>
</evidence>
<comment type="caution">
    <text evidence="4">The sequence shown here is derived from an EMBL/GenBank/DDBJ whole genome shotgun (WGS) entry which is preliminary data.</text>
</comment>
<keyword evidence="1" id="KW-0808">Transferase</keyword>
<dbReference type="AlphaFoldDB" id="A0A4Q2ECS4"/>
<gene>
    <name evidence="4" type="ORF">C1706_13500</name>
</gene>
<evidence type="ECO:0000256" key="1">
    <source>
        <dbReference type="ARBA" id="ARBA00022679"/>
    </source>
</evidence>
<reference evidence="4 5" key="1">
    <citation type="submission" date="2018-01" db="EMBL/GenBank/DDBJ databases">
        <title>Lactibacter flavus gen. nov., sp. nov., a novel bacterium of the family Propionibacteriaceae isolated from raw milk and dairy products.</title>
        <authorList>
            <person name="Wenning M."/>
            <person name="Breitenwieser F."/>
            <person name="Huptas C."/>
            <person name="von Neubeck M."/>
            <person name="Busse H.-J."/>
            <person name="Scherer S."/>
        </authorList>
    </citation>
    <scope>NUCLEOTIDE SEQUENCE [LARGE SCALE GENOMIC DNA]</scope>
    <source>
        <strain evidence="4 5">VG341</strain>
    </source>
</reference>
<dbReference type="OrthoDB" id="190168at2"/>
<evidence type="ECO:0000256" key="2">
    <source>
        <dbReference type="SAM" id="MobiDB-lite"/>
    </source>
</evidence>
<protein>
    <recommendedName>
        <fullName evidence="3">4'-phosphopantetheinyl transferase domain-containing protein</fullName>
    </recommendedName>
</protein>